<evidence type="ECO:0000313" key="3">
    <source>
        <dbReference type="Proteomes" id="UP000766486"/>
    </source>
</evidence>
<proteinExistence type="predicted"/>
<accession>A0ABY6TSH5</accession>
<evidence type="ECO:0000256" key="1">
    <source>
        <dbReference type="SAM" id="MobiDB-lite"/>
    </source>
</evidence>
<feature type="compositionally biased region" description="Acidic residues" evidence="1">
    <location>
        <begin position="82"/>
        <end position="108"/>
    </location>
</feature>
<sequence>MASTTPDISFERSQSERHSDRYTQAMRFIKYVMKILPPIRPTYTEDHILALVKLGDLNRPQNVNDAPSELEDIADDILDEMEPLEDDGDGDDKTDEESDTDSDEESDANEPMIPCHKFKTYLRQLYNYALENGADRQQVVREYEQAKDILREMRDDKIASLACEYREADQPPPHPPIQENPQDIKRESEQGSPVMQDVPIQRT</sequence>
<name>A0ABY6TSH5_BIOOC</name>
<comment type="caution">
    <text evidence="2">The sequence shown here is derived from an EMBL/GenBank/DDBJ whole genome shotgun (WGS) entry which is preliminary data.</text>
</comment>
<feature type="region of interest" description="Disordered" evidence="1">
    <location>
        <begin position="161"/>
        <end position="203"/>
    </location>
</feature>
<protein>
    <submittedName>
        <fullName evidence="2">Uncharacterized protein</fullName>
    </submittedName>
</protein>
<feature type="region of interest" description="Disordered" evidence="1">
    <location>
        <begin position="82"/>
        <end position="112"/>
    </location>
</feature>
<evidence type="ECO:0000313" key="2">
    <source>
        <dbReference type="EMBL" id="VUC21594.1"/>
    </source>
</evidence>
<keyword evidence="3" id="KW-1185">Reference proteome</keyword>
<dbReference type="Proteomes" id="UP000766486">
    <property type="component" value="Unassembled WGS sequence"/>
</dbReference>
<reference evidence="2 3" key="1">
    <citation type="submission" date="2019-06" db="EMBL/GenBank/DDBJ databases">
        <authorList>
            <person name="Broberg M."/>
        </authorList>
    </citation>
    <scope>NUCLEOTIDE SEQUENCE [LARGE SCALE GENOMIC DNA]</scope>
</reference>
<gene>
    <name evidence="2" type="ORF">CLO192961_LOCUS59018</name>
</gene>
<organism evidence="2 3">
    <name type="scientific">Bionectria ochroleuca</name>
    <name type="common">Gliocladium roseum</name>
    <dbReference type="NCBI Taxonomy" id="29856"/>
    <lineage>
        <taxon>Eukaryota</taxon>
        <taxon>Fungi</taxon>
        <taxon>Dikarya</taxon>
        <taxon>Ascomycota</taxon>
        <taxon>Pezizomycotina</taxon>
        <taxon>Sordariomycetes</taxon>
        <taxon>Hypocreomycetidae</taxon>
        <taxon>Hypocreales</taxon>
        <taxon>Bionectriaceae</taxon>
        <taxon>Clonostachys</taxon>
    </lineage>
</organism>
<dbReference type="EMBL" id="CABFNS010000416">
    <property type="protein sequence ID" value="VUC21594.1"/>
    <property type="molecule type" value="Genomic_DNA"/>
</dbReference>